<evidence type="ECO:0000313" key="14">
    <source>
        <dbReference type="Proteomes" id="UP000317977"/>
    </source>
</evidence>
<organism evidence="13 14">
    <name type="scientific">Rubripirellula reticaptiva</name>
    <dbReference type="NCBI Taxonomy" id="2528013"/>
    <lineage>
        <taxon>Bacteria</taxon>
        <taxon>Pseudomonadati</taxon>
        <taxon>Planctomycetota</taxon>
        <taxon>Planctomycetia</taxon>
        <taxon>Pirellulales</taxon>
        <taxon>Pirellulaceae</taxon>
        <taxon>Rubripirellula</taxon>
    </lineage>
</organism>
<keyword evidence="14" id="KW-1185">Reference proteome</keyword>
<protein>
    <submittedName>
        <fullName evidence="13">tRNA nucleotidyltransferase/poly(A) polymerase</fullName>
        <ecNumber evidence="13">2.7.7.72</ecNumber>
    </submittedName>
</protein>
<gene>
    <name evidence="13" type="ORF">Poly59_51430</name>
</gene>
<dbReference type="GO" id="GO:0008033">
    <property type="term" value="P:tRNA processing"/>
    <property type="evidence" value="ECO:0007669"/>
    <property type="project" value="UniProtKB-KW"/>
</dbReference>
<accession>A0A5C6EJK5</accession>
<evidence type="ECO:0000313" key="13">
    <source>
        <dbReference type="EMBL" id="TWU48297.1"/>
    </source>
</evidence>
<evidence type="ECO:0000256" key="3">
    <source>
        <dbReference type="ARBA" id="ARBA00022694"/>
    </source>
</evidence>
<dbReference type="GO" id="GO:0000049">
    <property type="term" value="F:tRNA binding"/>
    <property type="evidence" value="ECO:0007669"/>
    <property type="project" value="TreeGrafter"/>
</dbReference>
<keyword evidence="6" id="KW-0547">Nucleotide-binding</keyword>
<evidence type="ECO:0000256" key="2">
    <source>
        <dbReference type="ARBA" id="ARBA00022679"/>
    </source>
</evidence>
<dbReference type="InterPro" id="IPR032810">
    <property type="entry name" value="CCA-adding_enz_C"/>
</dbReference>
<dbReference type="Proteomes" id="UP000317977">
    <property type="component" value="Unassembled WGS sequence"/>
</dbReference>
<dbReference type="Pfam" id="PF13735">
    <property type="entry name" value="tRNA_NucTran2_2"/>
    <property type="match status" value="1"/>
</dbReference>
<keyword evidence="8 9" id="KW-0694">RNA-binding</keyword>
<sequence length="450" mass="49090">MLLAEADYRDNRTHAIHSPSEANQIANVSRKFFHGPESQEAIRIITTLRQAGFVALLAGGCVRDAMLGKQPKDYDVATDATPDAVRDVFGKKSTLAFGASFGVIGVLPQRDTKASTASSTESTIQPTEVATFRSDGEYSDGRRPDSVHFGDAKQDALRRDFTINGLFYDPHTDEVIDYVGGEADLQAERLRTIGNPADRFGEDKLRMLRAVRFATTLGFAIDPSTRDAIESFASQMNVVSGERIGAEMRRVFTSPSVVQGLRHLIDCKLDETVLPEISAVNLDQLAAKTNKLSNRSFAIVMACFLLQTDAPEQALAAIADRWKLSNEEVRQITAAILHYPVIGGADRLAWSVVQPILIDRDAETIIEVAEANSKSSDEAGIAIARRAMAMPRKELDPPPFLNGKDLKDLGIPAGPLYKSILQSIRDAQLDGKIHSRGEAITQAQQLSNSL</sequence>
<dbReference type="InterPro" id="IPR032828">
    <property type="entry name" value="PolyA_RNA-bd"/>
</dbReference>
<dbReference type="GO" id="GO:0000166">
    <property type="term" value="F:nucleotide binding"/>
    <property type="evidence" value="ECO:0007669"/>
    <property type="project" value="UniProtKB-KW"/>
</dbReference>
<keyword evidence="3" id="KW-0819">tRNA processing</keyword>
<comment type="caution">
    <text evidence="13">The sequence shown here is derived from an EMBL/GenBank/DDBJ whole genome shotgun (WGS) entry which is preliminary data.</text>
</comment>
<dbReference type="GO" id="GO:0046872">
    <property type="term" value="F:metal ion binding"/>
    <property type="evidence" value="ECO:0007669"/>
    <property type="project" value="UniProtKB-KW"/>
</dbReference>
<dbReference type="InterPro" id="IPR050264">
    <property type="entry name" value="Bact_CCA-adding_enz_type3_sf"/>
</dbReference>
<keyword evidence="2 9" id="KW-0808">Transferase</keyword>
<feature type="domain" description="tRNA nucleotidyltransferase/poly(A) polymerase RNA and SrmB- binding" evidence="11">
    <location>
        <begin position="218"/>
        <end position="278"/>
    </location>
</feature>
<dbReference type="CDD" id="cd05398">
    <property type="entry name" value="NT_ClassII-CCAase"/>
    <property type="match status" value="1"/>
</dbReference>
<evidence type="ECO:0000256" key="8">
    <source>
        <dbReference type="ARBA" id="ARBA00022884"/>
    </source>
</evidence>
<evidence type="ECO:0000256" key="4">
    <source>
        <dbReference type="ARBA" id="ARBA00022695"/>
    </source>
</evidence>
<comment type="cofactor">
    <cofactor evidence="1">
        <name>Mg(2+)</name>
        <dbReference type="ChEBI" id="CHEBI:18420"/>
    </cofactor>
</comment>
<dbReference type="PANTHER" id="PTHR46173:SF1">
    <property type="entry name" value="CCA TRNA NUCLEOTIDYLTRANSFERASE 1, MITOCHONDRIAL"/>
    <property type="match status" value="1"/>
</dbReference>
<evidence type="ECO:0000256" key="9">
    <source>
        <dbReference type="RuleBase" id="RU003953"/>
    </source>
</evidence>
<keyword evidence="4 13" id="KW-0548">Nucleotidyltransferase</keyword>
<dbReference type="SUPFAM" id="SSF81891">
    <property type="entry name" value="Poly A polymerase C-terminal region-like"/>
    <property type="match status" value="1"/>
</dbReference>
<dbReference type="InterPro" id="IPR043519">
    <property type="entry name" value="NT_sf"/>
</dbReference>
<dbReference type="EC" id="2.7.7.72" evidence="13"/>
<dbReference type="Gene3D" id="1.10.3090.10">
    <property type="entry name" value="cca-adding enzyme, domain 2"/>
    <property type="match status" value="1"/>
</dbReference>
<evidence type="ECO:0000256" key="5">
    <source>
        <dbReference type="ARBA" id="ARBA00022723"/>
    </source>
</evidence>
<dbReference type="GO" id="GO:0004810">
    <property type="term" value="F:CCA tRNA nucleotidyltransferase activity"/>
    <property type="evidence" value="ECO:0007669"/>
    <property type="project" value="UniProtKB-EC"/>
</dbReference>
<dbReference type="PANTHER" id="PTHR46173">
    <property type="entry name" value="CCA TRNA NUCLEOTIDYLTRANSFERASE 1, MITOCHONDRIAL"/>
    <property type="match status" value="1"/>
</dbReference>
<evidence type="ECO:0000256" key="1">
    <source>
        <dbReference type="ARBA" id="ARBA00001946"/>
    </source>
</evidence>
<dbReference type="Pfam" id="PF12627">
    <property type="entry name" value="PolyA_pol_RNAbd"/>
    <property type="match status" value="1"/>
</dbReference>
<evidence type="ECO:0000259" key="11">
    <source>
        <dbReference type="Pfam" id="PF12627"/>
    </source>
</evidence>
<evidence type="ECO:0000256" key="6">
    <source>
        <dbReference type="ARBA" id="ARBA00022741"/>
    </source>
</evidence>
<dbReference type="Pfam" id="PF01743">
    <property type="entry name" value="PolyA_pol"/>
    <property type="match status" value="1"/>
</dbReference>
<dbReference type="SUPFAM" id="SSF81301">
    <property type="entry name" value="Nucleotidyltransferase"/>
    <property type="match status" value="1"/>
</dbReference>
<dbReference type="Gene3D" id="3.30.460.10">
    <property type="entry name" value="Beta Polymerase, domain 2"/>
    <property type="match status" value="1"/>
</dbReference>
<keyword evidence="7" id="KW-0460">Magnesium</keyword>
<evidence type="ECO:0000259" key="10">
    <source>
        <dbReference type="Pfam" id="PF01743"/>
    </source>
</evidence>
<feature type="domain" description="Poly A polymerase head" evidence="10">
    <location>
        <begin position="57"/>
        <end position="191"/>
    </location>
</feature>
<dbReference type="AlphaFoldDB" id="A0A5C6EJK5"/>
<comment type="similarity">
    <text evidence="9">Belongs to the tRNA nucleotidyltransferase/poly(A) polymerase family.</text>
</comment>
<dbReference type="EMBL" id="SJPX01000005">
    <property type="protein sequence ID" value="TWU48297.1"/>
    <property type="molecule type" value="Genomic_DNA"/>
</dbReference>
<dbReference type="InterPro" id="IPR002646">
    <property type="entry name" value="PolA_pol_head_dom"/>
</dbReference>
<name>A0A5C6EJK5_9BACT</name>
<proteinExistence type="inferred from homology"/>
<keyword evidence="5" id="KW-0479">Metal-binding</keyword>
<reference evidence="13 14" key="1">
    <citation type="submission" date="2019-02" db="EMBL/GenBank/DDBJ databases">
        <title>Deep-cultivation of Planctomycetes and their phenomic and genomic characterization uncovers novel biology.</title>
        <authorList>
            <person name="Wiegand S."/>
            <person name="Jogler M."/>
            <person name="Boedeker C."/>
            <person name="Pinto D."/>
            <person name="Vollmers J."/>
            <person name="Rivas-Marin E."/>
            <person name="Kohn T."/>
            <person name="Peeters S.H."/>
            <person name="Heuer A."/>
            <person name="Rast P."/>
            <person name="Oberbeckmann S."/>
            <person name="Bunk B."/>
            <person name="Jeske O."/>
            <person name="Meyerdierks A."/>
            <person name="Storesund J.E."/>
            <person name="Kallscheuer N."/>
            <person name="Luecker S."/>
            <person name="Lage O.M."/>
            <person name="Pohl T."/>
            <person name="Merkel B.J."/>
            <person name="Hornburger P."/>
            <person name="Mueller R.-W."/>
            <person name="Bruemmer F."/>
            <person name="Labrenz M."/>
            <person name="Spormann A.M."/>
            <person name="Op Den Camp H."/>
            <person name="Overmann J."/>
            <person name="Amann R."/>
            <person name="Jetten M.S.M."/>
            <person name="Mascher T."/>
            <person name="Medema M.H."/>
            <person name="Devos D.P."/>
            <person name="Kaster A.-K."/>
            <person name="Ovreas L."/>
            <person name="Rohde M."/>
            <person name="Galperin M.Y."/>
            <person name="Jogler C."/>
        </authorList>
    </citation>
    <scope>NUCLEOTIDE SEQUENCE [LARGE SCALE GENOMIC DNA]</scope>
    <source>
        <strain evidence="13 14">Poly59</strain>
    </source>
</reference>
<evidence type="ECO:0000256" key="7">
    <source>
        <dbReference type="ARBA" id="ARBA00022842"/>
    </source>
</evidence>
<feature type="domain" description="CCA-adding enzyme C-terminal" evidence="12">
    <location>
        <begin position="301"/>
        <end position="442"/>
    </location>
</feature>
<evidence type="ECO:0000259" key="12">
    <source>
        <dbReference type="Pfam" id="PF13735"/>
    </source>
</evidence>